<name>A0AAV4T1D9_9ARAC</name>
<dbReference type="EMBL" id="BPLQ01008940">
    <property type="protein sequence ID" value="GIY40468.1"/>
    <property type="molecule type" value="Genomic_DNA"/>
</dbReference>
<gene>
    <name evidence="1" type="ORF">CDAR_310421</name>
</gene>
<proteinExistence type="predicted"/>
<comment type="caution">
    <text evidence="1">The sequence shown here is derived from an EMBL/GenBank/DDBJ whole genome shotgun (WGS) entry which is preliminary data.</text>
</comment>
<dbReference type="Proteomes" id="UP001054837">
    <property type="component" value="Unassembled WGS sequence"/>
</dbReference>
<accession>A0AAV4T1D9</accession>
<reference evidence="1 2" key="1">
    <citation type="submission" date="2021-06" db="EMBL/GenBank/DDBJ databases">
        <title>Caerostris darwini draft genome.</title>
        <authorList>
            <person name="Kono N."/>
            <person name="Arakawa K."/>
        </authorList>
    </citation>
    <scope>NUCLEOTIDE SEQUENCE [LARGE SCALE GENOMIC DNA]</scope>
</reference>
<protein>
    <submittedName>
        <fullName evidence="1">Uncharacterized protein</fullName>
    </submittedName>
</protein>
<keyword evidence="2" id="KW-1185">Reference proteome</keyword>
<sequence length="66" mass="7370">MLVLQNQLIVTSRTTAASVLAETRTVENLARVRTDAYNFFSSDARCITGKSQNIRHEKNFIGLVAE</sequence>
<evidence type="ECO:0000313" key="1">
    <source>
        <dbReference type="EMBL" id="GIY40468.1"/>
    </source>
</evidence>
<organism evidence="1 2">
    <name type="scientific">Caerostris darwini</name>
    <dbReference type="NCBI Taxonomy" id="1538125"/>
    <lineage>
        <taxon>Eukaryota</taxon>
        <taxon>Metazoa</taxon>
        <taxon>Ecdysozoa</taxon>
        <taxon>Arthropoda</taxon>
        <taxon>Chelicerata</taxon>
        <taxon>Arachnida</taxon>
        <taxon>Araneae</taxon>
        <taxon>Araneomorphae</taxon>
        <taxon>Entelegynae</taxon>
        <taxon>Araneoidea</taxon>
        <taxon>Araneidae</taxon>
        <taxon>Caerostris</taxon>
    </lineage>
</organism>
<dbReference type="AlphaFoldDB" id="A0AAV4T1D9"/>
<evidence type="ECO:0000313" key="2">
    <source>
        <dbReference type="Proteomes" id="UP001054837"/>
    </source>
</evidence>